<dbReference type="Proteomes" id="UP001595476">
    <property type="component" value="Unassembled WGS sequence"/>
</dbReference>
<accession>A0ABV7HKW4</accession>
<evidence type="ECO:0000313" key="2">
    <source>
        <dbReference type="Proteomes" id="UP001595476"/>
    </source>
</evidence>
<evidence type="ECO:0000313" key="1">
    <source>
        <dbReference type="EMBL" id="MFC3152156.1"/>
    </source>
</evidence>
<sequence>MGQGKTTLIINELKAVPSNSNQRYIFITPYNDEVERITKAAPHLKFVTPSDETHSTKLNSFHDLVAAGHNIVSTHELFKRWSDETLMLLSDFGYHLIIDEVVDCVRQYGTSKDDKPDSVMLCRDTGTIQEDDKNYLRWKSAKSYSSYNSIKRDCDQGRLILLPDKKDGLFFWEFPIVLLKAFHSVTILTYMFDASYMAAYLRSHNVEPERLTLDQNGKLVPWSEEHERVAIEPLARLINIIEDDKLNALGDEPNALSSSWFSKTASSKDKRQLGKNVRNFFEHRSRSTSKDERMWSCVEAVKDSISPPHNAKTFVSCNLRATNKHKGCNSVAYLRNIFPTPTMARYFKERSEVSIDSQRYALAEFLQWLFRSAIRDGKPVDVYLPSKRMRNIVKSWMNDERAKIAV</sequence>
<name>A0ABV7HKW4_9GAMM</name>
<proteinExistence type="predicted"/>
<comment type="caution">
    <text evidence="1">The sequence shown here is derived from an EMBL/GenBank/DDBJ whole genome shotgun (WGS) entry which is preliminary data.</text>
</comment>
<keyword evidence="2" id="KW-1185">Reference proteome</keyword>
<gene>
    <name evidence="1" type="ORF">ACFOEK_14040</name>
</gene>
<dbReference type="EMBL" id="JBHRSZ010000006">
    <property type="protein sequence ID" value="MFC3152156.1"/>
    <property type="molecule type" value="Genomic_DNA"/>
</dbReference>
<reference evidence="2" key="1">
    <citation type="journal article" date="2019" name="Int. J. Syst. Evol. Microbiol.">
        <title>The Global Catalogue of Microorganisms (GCM) 10K type strain sequencing project: providing services to taxonomists for standard genome sequencing and annotation.</title>
        <authorList>
            <consortium name="The Broad Institute Genomics Platform"/>
            <consortium name="The Broad Institute Genome Sequencing Center for Infectious Disease"/>
            <person name="Wu L."/>
            <person name="Ma J."/>
        </authorList>
    </citation>
    <scope>NUCLEOTIDE SEQUENCE [LARGE SCALE GENOMIC DNA]</scope>
    <source>
        <strain evidence="2">KCTC 52438</strain>
    </source>
</reference>
<organism evidence="1 2">
    <name type="scientific">Litoribrevibacter euphylliae</name>
    <dbReference type="NCBI Taxonomy" id="1834034"/>
    <lineage>
        <taxon>Bacteria</taxon>
        <taxon>Pseudomonadati</taxon>
        <taxon>Pseudomonadota</taxon>
        <taxon>Gammaproteobacteria</taxon>
        <taxon>Oceanospirillales</taxon>
        <taxon>Oceanospirillaceae</taxon>
        <taxon>Litoribrevibacter</taxon>
    </lineage>
</organism>
<protein>
    <submittedName>
        <fullName evidence="1">Uncharacterized protein</fullName>
    </submittedName>
</protein>